<proteinExistence type="predicted"/>
<dbReference type="EMBL" id="JAWZYT010002665">
    <property type="protein sequence ID" value="KAK4302803.1"/>
    <property type="molecule type" value="Genomic_DNA"/>
</dbReference>
<reference evidence="1" key="1">
    <citation type="submission" date="2023-11" db="EMBL/GenBank/DDBJ databases">
        <title>Genome assemblies of two species of porcelain crab, Petrolisthes cinctipes and Petrolisthes manimaculis (Anomura: Porcellanidae).</title>
        <authorList>
            <person name="Angst P."/>
        </authorList>
    </citation>
    <scope>NUCLEOTIDE SEQUENCE</scope>
    <source>
        <strain evidence="1">PB745_02</strain>
        <tissue evidence="1">Gill</tissue>
    </source>
</reference>
<evidence type="ECO:0000313" key="1">
    <source>
        <dbReference type="EMBL" id="KAK4302803.1"/>
    </source>
</evidence>
<comment type="caution">
    <text evidence="1">The sequence shown here is derived from an EMBL/GenBank/DDBJ whole genome shotgun (WGS) entry which is preliminary data.</text>
</comment>
<dbReference type="Proteomes" id="UP001292094">
    <property type="component" value="Unassembled WGS sequence"/>
</dbReference>
<keyword evidence="2" id="KW-1185">Reference proteome</keyword>
<name>A0AAE1P6R9_9EUCA</name>
<sequence>MPIVEENYEGSSGGMEAAGAIELWGRSEQHEIRRSVDFATATAVCNYNVGYMESNITHLLGIEYTHAMDKYLKHKDETMDAPIKRKMRKVRIRKELEYAAGAF</sequence>
<gene>
    <name evidence="1" type="ORF">Pmani_025132</name>
</gene>
<organism evidence="1 2">
    <name type="scientific">Petrolisthes manimaculis</name>
    <dbReference type="NCBI Taxonomy" id="1843537"/>
    <lineage>
        <taxon>Eukaryota</taxon>
        <taxon>Metazoa</taxon>
        <taxon>Ecdysozoa</taxon>
        <taxon>Arthropoda</taxon>
        <taxon>Crustacea</taxon>
        <taxon>Multicrustacea</taxon>
        <taxon>Malacostraca</taxon>
        <taxon>Eumalacostraca</taxon>
        <taxon>Eucarida</taxon>
        <taxon>Decapoda</taxon>
        <taxon>Pleocyemata</taxon>
        <taxon>Anomura</taxon>
        <taxon>Galatheoidea</taxon>
        <taxon>Porcellanidae</taxon>
        <taxon>Petrolisthes</taxon>
    </lineage>
</organism>
<dbReference type="AlphaFoldDB" id="A0AAE1P6R9"/>
<evidence type="ECO:0000313" key="2">
    <source>
        <dbReference type="Proteomes" id="UP001292094"/>
    </source>
</evidence>
<protein>
    <submittedName>
        <fullName evidence="1">Uncharacterized protein</fullName>
    </submittedName>
</protein>
<accession>A0AAE1P6R9</accession>